<dbReference type="PANTHER" id="PTHR30348">
    <property type="entry name" value="UNCHARACTERIZED PROTEIN YECE"/>
    <property type="match status" value="1"/>
</dbReference>
<name>A0A0E3LH35_9EURY</name>
<dbReference type="STRING" id="1434123.MSVAZ_1312"/>
<protein>
    <recommendedName>
        <fullName evidence="3">DUF72 domain-containing protein</fullName>
    </recommendedName>
</protein>
<keyword evidence="2" id="KW-1185">Reference proteome</keyword>
<dbReference type="Proteomes" id="UP000033096">
    <property type="component" value="Chromosome"/>
</dbReference>
<dbReference type="EMBL" id="CP009520">
    <property type="protein sequence ID" value="AKB43581.1"/>
    <property type="molecule type" value="Genomic_DNA"/>
</dbReference>
<dbReference type="InterPro" id="IPR036520">
    <property type="entry name" value="UPF0759_sf"/>
</dbReference>
<dbReference type="GeneID" id="24809732"/>
<dbReference type="HOGENOM" id="CLU_046519_0_1_2"/>
<reference evidence="1 2" key="1">
    <citation type="submission" date="2014-07" db="EMBL/GenBank/DDBJ databases">
        <title>Methanogenic archaea and the global carbon cycle.</title>
        <authorList>
            <person name="Henriksen J.R."/>
            <person name="Luke J."/>
            <person name="Reinhart S."/>
            <person name="Benedict M.N."/>
            <person name="Youngblut N.D."/>
            <person name="Metcalf M.E."/>
            <person name="Whitaker R.J."/>
            <person name="Metcalf W.W."/>
        </authorList>
    </citation>
    <scope>NUCLEOTIDE SEQUENCE [LARGE SCALE GENOMIC DNA]</scope>
    <source>
        <strain evidence="1 2">Z-761</strain>
    </source>
</reference>
<gene>
    <name evidence="1" type="ORF">MSVAZ_1312</name>
</gene>
<evidence type="ECO:0000313" key="1">
    <source>
        <dbReference type="EMBL" id="AKB43581.1"/>
    </source>
</evidence>
<evidence type="ECO:0008006" key="3">
    <source>
        <dbReference type="Google" id="ProtNLM"/>
    </source>
</evidence>
<dbReference type="Gene3D" id="3.20.20.410">
    <property type="entry name" value="Protein of unknown function UPF0759"/>
    <property type="match status" value="1"/>
</dbReference>
<dbReference type="PATRIC" id="fig|1434123.4.peg.1562"/>
<dbReference type="PANTHER" id="PTHR30348:SF4">
    <property type="entry name" value="DUF72 DOMAIN-CONTAINING PROTEIN"/>
    <property type="match status" value="1"/>
</dbReference>
<dbReference type="KEGG" id="mvc:MSVAZ_1312"/>
<proteinExistence type="predicted"/>
<dbReference type="Pfam" id="PF01904">
    <property type="entry name" value="DUF72"/>
    <property type="match status" value="1"/>
</dbReference>
<evidence type="ECO:0000313" key="2">
    <source>
        <dbReference type="Proteomes" id="UP000033096"/>
    </source>
</evidence>
<accession>A0A0E3LH35</accession>
<organism evidence="1 2">
    <name type="scientific">Methanosarcina vacuolata Z-761</name>
    <dbReference type="NCBI Taxonomy" id="1434123"/>
    <lineage>
        <taxon>Archaea</taxon>
        <taxon>Methanobacteriati</taxon>
        <taxon>Methanobacteriota</taxon>
        <taxon>Stenosarchaea group</taxon>
        <taxon>Methanomicrobia</taxon>
        <taxon>Methanosarcinales</taxon>
        <taxon>Methanosarcinaceae</taxon>
        <taxon>Methanosarcina</taxon>
    </lineage>
</organism>
<dbReference type="RefSeq" id="WP_048119681.1">
    <property type="nucleotide sequence ID" value="NZ_CP009520.1"/>
</dbReference>
<dbReference type="InterPro" id="IPR002763">
    <property type="entry name" value="DUF72"/>
</dbReference>
<dbReference type="SUPFAM" id="SSF117396">
    <property type="entry name" value="TM1631-like"/>
    <property type="match status" value="1"/>
</dbReference>
<sequence length="227" mass="27026">MEAFVGTSGWYYDWNKKKNLDWFIQNSGLNSVELNASYYRFPSPEQVEGWNRKGTELRWSIKVHRSITHWRQLSESSLETLGNFLELFRPMDHLIDFYLFQVPPKFDDIERALRFVEAVKLGKRFALEIRNKALLGNYEACEELMRKVTLVSVDSPDYKNRIFPGKNVYMRMHGREGWYSYDYSQAEISETIRKIREFGPEKTYIYFNNDHNMLDNARKALRVFSGL</sequence>
<dbReference type="AlphaFoldDB" id="A0A0E3LH35"/>